<organism evidence="2 3">
    <name type="scientific">Hibiscus sabdariffa</name>
    <name type="common">roselle</name>
    <dbReference type="NCBI Taxonomy" id="183260"/>
    <lineage>
        <taxon>Eukaryota</taxon>
        <taxon>Viridiplantae</taxon>
        <taxon>Streptophyta</taxon>
        <taxon>Embryophyta</taxon>
        <taxon>Tracheophyta</taxon>
        <taxon>Spermatophyta</taxon>
        <taxon>Magnoliopsida</taxon>
        <taxon>eudicotyledons</taxon>
        <taxon>Gunneridae</taxon>
        <taxon>Pentapetalae</taxon>
        <taxon>rosids</taxon>
        <taxon>malvids</taxon>
        <taxon>Malvales</taxon>
        <taxon>Malvaceae</taxon>
        <taxon>Malvoideae</taxon>
        <taxon>Hibiscus</taxon>
    </lineage>
</organism>
<keyword evidence="1" id="KW-0812">Transmembrane</keyword>
<keyword evidence="3" id="KW-1185">Reference proteome</keyword>
<dbReference type="Proteomes" id="UP001396334">
    <property type="component" value="Unassembled WGS sequence"/>
</dbReference>
<feature type="transmembrane region" description="Helical" evidence="1">
    <location>
        <begin position="59"/>
        <end position="87"/>
    </location>
</feature>
<evidence type="ECO:0000313" key="2">
    <source>
        <dbReference type="EMBL" id="KAK9026171.1"/>
    </source>
</evidence>
<gene>
    <name evidence="2" type="ORF">V6N11_039017</name>
</gene>
<accession>A0ABR2SLP8</accession>
<keyword evidence="1" id="KW-0472">Membrane</keyword>
<keyword evidence="1" id="KW-1133">Transmembrane helix</keyword>
<comment type="caution">
    <text evidence="2">The sequence shown here is derived from an EMBL/GenBank/DDBJ whole genome shotgun (WGS) entry which is preliminary data.</text>
</comment>
<reference evidence="2 3" key="1">
    <citation type="journal article" date="2024" name="G3 (Bethesda)">
        <title>Genome assembly of Hibiscus sabdariffa L. provides insights into metabolisms of medicinal natural products.</title>
        <authorList>
            <person name="Kim T."/>
        </authorList>
    </citation>
    <scope>NUCLEOTIDE SEQUENCE [LARGE SCALE GENOMIC DNA]</scope>
    <source>
        <strain evidence="2">TK-2024</strain>
        <tissue evidence="2">Old leaves</tissue>
    </source>
</reference>
<sequence length="103" mass="11814">MGSELVLFALKKIEKPFVELQKLKLFSKTYGWRLEPTNKWGEGVTLNLNLIATSQSVDLLVYLLESCLFLLLISYTPTLQLMILIIFSTAYEIGMKFFHHLSA</sequence>
<dbReference type="EMBL" id="JBBPBN010000013">
    <property type="protein sequence ID" value="KAK9026171.1"/>
    <property type="molecule type" value="Genomic_DNA"/>
</dbReference>
<evidence type="ECO:0000256" key="1">
    <source>
        <dbReference type="SAM" id="Phobius"/>
    </source>
</evidence>
<protein>
    <submittedName>
        <fullName evidence="2">Uncharacterized protein</fullName>
    </submittedName>
</protein>
<name>A0ABR2SLP8_9ROSI</name>
<proteinExistence type="predicted"/>
<evidence type="ECO:0000313" key="3">
    <source>
        <dbReference type="Proteomes" id="UP001396334"/>
    </source>
</evidence>